<dbReference type="SUPFAM" id="SSF52540">
    <property type="entry name" value="P-loop containing nucleoside triphosphate hydrolases"/>
    <property type="match status" value="1"/>
</dbReference>
<evidence type="ECO:0000256" key="2">
    <source>
        <dbReference type="ARBA" id="ARBA00022741"/>
    </source>
</evidence>
<keyword evidence="7" id="KW-0812">Transmembrane</keyword>
<dbReference type="GO" id="GO:0005525">
    <property type="term" value="F:GTP binding"/>
    <property type="evidence" value="ECO:0007669"/>
    <property type="project" value="UniProtKB-KW"/>
</dbReference>
<keyword evidence="2" id="KW-0547">Nucleotide-binding</keyword>
<organism evidence="9 10">
    <name type="scientific">Liquorilactobacillus mali</name>
    <dbReference type="NCBI Taxonomy" id="1618"/>
    <lineage>
        <taxon>Bacteria</taxon>
        <taxon>Bacillati</taxon>
        <taxon>Bacillota</taxon>
        <taxon>Bacilli</taxon>
        <taxon>Lactobacillales</taxon>
        <taxon>Lactobacillaceae</taxon>
        <taxon>Liquorilactobacillus</taxon>
    </lineage>
</organism>
<dbReference type="PATRIC" id="fig|1618.3.peg.823"/>
<dbReference type="AlphaFoldDB" id="A0A0R2FXH9"/>
<keyword evidence="5 7" id="KW-0472">Membrane</keyword>
<dbReference type="PANTHER" id="PTHR10465:SF0">
    <property type="entry name" value="SARCALUMENIN"/>
    <property type="match status" value="1"/>
</dbReference>
<dbReference type="InterPro" id="IPR045063">
    <property type="entry name" value="Dynamin_N"/>
</dbReference>
<dbReference type="Gene3D" id="3.40.50.300">
    <property type="entry name" value="P-loop containing nucleotide triphosphate hydrolases"/>
    <property type="match status" value="1"/>
</dbReference>
<gene>
    <name evidence="9" type="ORF">IV36_GL000814</name>
</gene>
<keyword evidence="6" id="KW-0175">Coiled coil</keyword>
<dbReference type="OrthoDB" id="9816479at2"/>
<protein>
    <submittedName>
        <fullName evidence="9">XRE family transcriptional regulator</fullName>
    </submittedName>
</protein>
<evidence type="ECO:0000313" key="10">
    <source>
        <dbReference type="Proteomes" id="UP000051727"/>
    </source>
</evidence>
<comment type="subcellular location">
    <subcellularLocation>
        <location evidence="1">Membrane</location>
    </subcellularLocation>
</comment>
<dbReference type="EMBL" id="JQAR01000002">
    <property type="protein sequence ID" value="KRN33081.1"/>
    <property type="molecule type" value="Genomic_DNA"/>
</dbReference>
<dbReference type="GO" id="GO:0016020">
    <property type="term" value="C:membrane"/>
    <property type="evidence" value="ECO:0007669"/>
    <property type="project" value="UniProtKB-SubCell"/>
</dbReference>
<evidence type="ECO:0000256" key="3">
    <source>
        <dbReference type="ARBA" id="ARBA00022801"/>
    </source>
</evidence>
<name>A0A0R2FXH9_9LACO</name>
<proteinExistence type="predicted"/>
<comment type="caution">
    <text evidence="9">The sequence shown here is derived from an EMBL/GenBank/DDBJ whole genome shotgun (WGS) entry which is preliminary data.</text>
</comment>
<keyword evidence="3" id="KW-0378">Hydrolase</keyword>
<keyword evidence="4" id="KW-0342">GTP-binding</keyword>
<accession>A0A0R2FXH9</accession>
<evidence type="ECO:0000256" key="6">
    <source>
        <dbReference type="SAM" id="Coils"/>
    </source>
</evidence>
<evidence type="ECO:0000313" key="9">
    <source>
        <dbReference type="EMBL" id="KRN33081.1"/>
    </source>
</evidence>
<sequence length="731" mass="83440">MNGEFDLNYFREKILKMNKQDFADLMEIDVITLEMWEGDPDNLTMRIYKEIAEKTDYTLEQLFNFKEHVPLPWKLDNKITEKREKVLKKVLENEQSFEEALLEIEQKELEEGFEINVAEVKGYFEELKKIGPLCRNRLQKPLVAFVGASDAGKSSLINVILGTDLLPTAFQPMTAAINYVYHELDKPENIGAENNTVVVRTNHEQVVDISNLGNIIENGEHIIAIGKTNLIREYGLNKYNEKTNEVNNQGLTYIFTFIDAPILNGLAFIDTPGISANEKDNQTALKAYQYADVTIYLSQMSSFLREEDMIFIKQIIDSSSREFDQDGRVPFNNLLFVGSHANSIGNNDIGKIFDRAVARFLNVQTRNYLAKFGSTYDQNAFRSRFYASDIKNSHLSQPFKQAFIEIMENILNVKIMQTRSLQKKAIEEMIKTGKKIEEHLTARINFPATKESLKKYKFQQIEEELLRLSNTKKEVSIRDFHNAYAKIFAINSIEELIKKKEFKNNQEDKKQLLILLQNMVDEKLQRILKENSADFSSKMDGSIKKFNDFFNSENFDFTNFFIKSSTDVATSLGIYGAFSILFGSLGNLGGYLILMQTAGFLSSVGLYGGTLSGAATAISAMGGPLTLGLALIVFSSLVAFNIFGDGWMRKYARQLIKQFEKLGVEQKYSTEIIRYWDDTAKITAEAIKKVEEEYAQHQKETAQIIQAEIPFLRDLVQLVESVKVAEDEKIL</sequence>
<evidence type="ECO:0000256" key="5">
    <source>
        <dbReference type="ARBA" id="ARBA00023136"/>
    </source>
</evidence>
<evidence type="ECO:0000256" key="1">
    <source>
        <dbReference type="ARBA" id="ARBA00004370"/>
    </source>
</evidence>
<feature type="domain" description="Dynamin N-terminal" evidence="8">
    <location>
        <begin position="143"/>
        <end position="320"/>
    </location>
</feature>
<dbReference type="STRING" id="1618.IV36_GL000814"/>
<dbReference type="Proteomes" id="UP000051727">
    <property type="component" value="Unassembled WGS sequence"/>
</dbReference>
<evidence type="ECO:0000256" key="7">
    <source>
        <dbReference type="SAM" id="Phobius"/>
    </source>
</evidence>
<dbReference type="PANTHER" id="PTHR10465">
    <property type="entry name" value="TRANSMEMBRANE GTPASE FZO1"/>
    <property type="match status" value="1"/>
</dbReference>
<feature type="transmembrane region" description="Helical" evidence="7">
    <location>
        <begin position="600"/>
        <end position="621"/>
    </location>
</feature>
<evidence type="ECO:0000259" key="8">
    <source>
        <dbReference type="Pfam" id="PF00350"/>
    </source>
</evidence>
<feature type="transmembrane region" description="Helical" evidence="7">
    <location>
        <begin position="572"/>
        <end position="593"/>
    </location>
</feature>
<dbReference type="GO" id="GO:0003924">
    <property type="term" value="F:GTPase activity"/>
    <property type="evidence" value="ECO:0007669"/>
    <property type="project" value="InterPro"/>
</dbReference>
<reference evidence="9 10" key="1">
    <citation type="journal article" date="2015" name="Genome Announc.">
        <title>Expanding the biotechnology potential of lactobacilli through comparative genomics of 213 strains and associated genera.</title>
        <authorList>
            <person name="Sun Z."/>
            <person name="Harris H.M."/>
            <person name="McCann A."/>
            <person name="Guo C."/>
            <person name="Argimon S."/>
            <person name="Zhang W."/>
            <person name="Yang X."/>
            <person name="Jeffery I.B."/>
            <person name="Cooney J.C."/>
            <person name="Kagawa T.F."/>
            <person name="Liu W."/>
            <person name="Song Y."/>
            <person name="Salvetti E."/>
            <person name="Wrobel A."/>
            <person name="Rasinkangas P."/>
            <person name="Parkhill J."/>
            <person name="Rea M.C."/>
            <person name="O'Sullivan O."/>
            <person name="Ritari J."/>
            <person name="Douillard F.P."/>
            <person name="Paul Ross R."/>
            <person name="Yang R."/>
            <person name="Briner A.E."/>
            <person name="Felis G.E."/>
            <person name="de Vos W.M."/>
            <person name="Barrangou R."/>
            <person name="Klaenhammer T.R."/>
            <person name="Caufield P.W."/>
            <person name="Cui Y."/>
            <person name="Zhang H."/>
            <person name="O'Toole P.W."/>
        </authorList>
    </citation>
    <scope>NUCLEOTIDE SEQUENCE [LARGE SCALE GENOMIC DNA]</scope>
    <source>
        <strain evidence="9 10">ATCC 27304</strain>
    </source>
</reference>
<dbReference type="InterPro" id="IPR027417">
    <property type="entry name" value="P-loop_NTPase"/>
</dbReference>
<feature type="transmembrane region" description="Helical" evidence="7">
    <location>
        <begin position="627"/>
        <end position="648"/>
    </location>
</feature>
<feature type="coiled-coil region" evidence="6">
    <location>
        <begin position="680"/>
        <end position="707"/>
    </location>
</feature>
<evidence type="ECO:0000256" key="4">
    <source>
        <dbReference type="ARBA" id="ARBA00023134"/>
    </source>
</evidence>
<keyword evidence="7" id="KW-1133">Transmembrane helix</keyword>
<dbReference type="InterPro" id="IPR027094">
    <property type="entry name" value="Mitofusin_fam"/>
</dbReference>
<dbReference type="RefSeq" id="WP_056990382.1">
    <property type="nucleotide sequence ID" value="NZ_JQAR01000002.1"/>
</dbReference>
<dbReference type="Pfam" id="PF00350">
    <property type="entry name" value="Dynamin_N"/>
    <property type="match status" value="1"/>
</dbReference>